<dbReference type="SUPFAM" id="SSF88713">
    <property type="entry name" value="Glycoside hydrolase/deacetylase"/>
    <property type="match status" value="1"/>
</dbReference>
<dbReference type="Pfam" id="PF03746">
    <property type="entry name" value="LamB_YcsF"/>
    <property type="match status" value="1"/>
</dbReference>
<evidence type="ECO:0000313" key="2">
    <source>
        <dbReference type="EMBL" id="SFO52849.1"/>
    </source>
</evidence>
<dbReference type="PANTHER" id="PTHR30292:SF0">
    <property type="entry name" value="5-OXOPROLINASE SUBUNIT A"/>
    <property type="match status" value="1"/>
</dbReference>
<keyword evidence="3" id="KW-1185">Reference proteome</keyword>
<accession>A0A1I5HXH5</accession>
<dbReference type="OrthoDB" id="9773478at2"/>
<dbReference type="EC" id="3.5.2.9" evidence="1"/>
<dbReference type="CDD" id="cd10787">
    <property type="entry name" value="LamB_YcsF_like"/>
    <property type="match status" value="1"/>
</dbReference>
<keyword evidence="1" id="KW-0547">Nucleotide-binding</keyword>
<dbReference type="GO" id="GO:0005975">
    <property type="term" value="P:carbohydrate metabolic process"/>
    <property type="evidence" value="ECO:0007669"/>
    <property type="project" value="InterPro"/>
</dbReference>
<organism evidence="2 3">
    <name type="scientific">Cohaesibacter marisflavi</name>
    <dbReference type="NCBI Taxonomy" id="655353"/>
    <lineage>
        <taxon>Bacteria</taxon>
        <taxon>Pseudomonadati</taxon>
        <taxon>Pseudomonadota</taxon>
        <taxon>Alphaproteobacteria</taxon>
        <taxon>Hyphomicrobiales</taxon>
        <taxon>Cohaesibacteraceae</taxon>
    </lineage>
</organism>
<keyword evidence="1" id="KW-0378">Hydrolase</keyword>
<dbReference type="Proteomes" id="UP000199236">
    <property type="component" value="Unassembled WGS sequence"/>
</dbReference>
<dbReference type="NCBIfam" id="NF003816">
    <property type="entry name" value="PRK05406.1-5"/>
    <property type="match status" value="1"/>
</dbReference>
<reference evidence="2 3" key="1">
    <citation type="submission" date="2016-10" db="EMBL/GenBank/DDBJ databases">
        <authorList>
            <person name="de Groot N.N."/>
        </authorList>
    </citation>
    <scope>NUCLEOTIDE SEQUENCE [LARGE SCALE GENOMIC DNA]</scope>
    <source>
        <strain evidence="2 3">CGMCC 1.9157</strain>
    </source>
</reference>
<dbReference type="GO" id="GO:0005524">
    <property type="term" value="F:ATP binding"/>
    <property type="evidence" value="ECO:0007669"/>
    <property type="project" value="UniProtKB-UniRule"/>
</dbReference>
<comment type="catalytic activity">
    <reaction evidence="1">
        <text>5-oxo-L-proline + ATP + 2 H2O = L-glutamate + ADP + phosphate + H(+)</text>
        <dbReference type="Rhea" id="RHEA:10348"/>
        <dbReference type="ChEBI" id="CHEBI:15377"/>
        <dbReference type="ChEBI" id="CHEBI:15378"/>
        <dbReference type="ChEBI" id="CHEBI:29985"/>
        <dbReference type="ChEBI" id="CHEBI:30616"/>
        <dbReference type="ChEBI" id="CHEBI:43474"/>
        <dbReference type="ChEBI" id="CHEBI:58402"/>
        <dbReference type="ChEBI" id="CHEBI:456216"/>
        <dbReference type="EC" id="3.5.2.9"/>
    </reaction>
</comment>
<gene>
    <name evidence="1" type="primary">pxpA</name>
    <name evidence="2" type="ORF">SAMN04488056_107192</name>
</gene>
<dbReference type="HAMAP" id="MF_00691">
    <property type="entry name" value="PxpA"/>
    <property type="match status" value="1"/>
</dbReference>
<dbReference type="NCBIfam" id="NF003814">
    <property type="entry name" value="PRK05406.1-3"/>
    <property type="match status" value="1"/>
</dbReference>
<name>A0A1I5HXH5_9HYPH</name>
<evidence type="ECO:0000256" key="1">
    <source>
        <dbReference type="HAMAP-Rule" id="MF_00691"/>
    </source>
</evidence>
<keyword evidence="1" id="KW-0067">ATP-binding</keyword>
<dbReference type="GO" id="GO:0017168">
    <property type="term" value="F:5-oxoprolinase (ATP-hydrolyzing) activity"/>
    <property type="evidence" value="ECO:0007669"/>
    <property type="project" value="UniProtKB-UniRule"/>
</dbReference>
<dbReference type="InterPro" id="IPR005501">
    <property type="entry name" value="LamB/YcsF/PxpA-like"/>
</dbReference>
<dbReference type="EMBL" id="FOVR01000007">
    <property type="protein sequence ID" value="SFO52849.1"/>
    <property type="molecule type" value="Genomic_DNA"/>
</dbReference>
<evidence type="ECO:0000313" key="3">
    <source>
        <dbReference type="Proteomes" id="UP000199236"/>
    </source>
</evidence>
<sequence>MAVVDLNSDMGESFGAYEIGDDASMLSIVSSANVACGFHGGDALVMHETLRLAKENGVGVGAHPGFNDLWGFGRRPIQGDRPEDIEKQMIYQIGAIQGMATALGIRVGHFKAHGALNNMAAVDYDLALATARAVRAVDPQMIYVALPGSAMERAAESLGLCVAREIFADRAYEDDGMLVSRKKAGAMIEDADEAARRMVDFVTSGEIESVSGKRIPVAIDTICVHGDSAKAVAMASKVRAALTAAGVDIKPMVDTVKAG</sequence>
<dbReference type="STRING" id="655353.SAMN04488056_107192"/>
<dbReference type="InterPro" id="IPR011330">
    <property type="entry name" value="Glyco_hydro/deAcase_b/a-brl"/>
</dbReference>
<comment type="subunit">
    <text evidence="1">Forms a complex composed of PxpA, PxpB and PxpC.</text>
</comment>
<dbReference type="Gene3D" id="3.20.20.370">
    <property type="entry name" value="Glycoside hydrolase/deacetylase"/>
    <property type="match status" value="1"/>
</dbReference>
<proteinExistence type="inferred from homology"/>
<dbReference type="PANTHER" id="PTHR30292">
    <property type="entry name" value="UNCHARACTERIZED PROTEIN YBGL-RELATED"/>
    <property type="match status" value="1"/>
</dbReference>
<dbReference type="RefSeq" id="WP_090073467.1">
    <property type="nucleotide sequence ID" value="NZ_FOVR01000007.1"/>
</dbReference>
<protein>
    <recommendedName>
        <fullName evidence="1">5-oxoprolinase subunit A</fullName>
        <shortName evidence="1">5-OPase subunit A</shortName>
        <ecNumber evidence="1">3.5.2.9</ecNumber>
    </recommendedName>
    <alternativeName>
        <fullName evidence="1">5-oxoprolinase (ATP-hydrolyzing) subunit A</fullName>
    </alternativeName>
</protein>
<comment type="function">
    <text evidence="1">Catalyzes the cleavage of 5-oxoproline to form L-glutamate coupled to the hydrolysis of ATP to ADP and inorganic phosphate.</text>
</comment>
<comment type="similarity">
    <text evidence="1">Belongs to the LamB/PxpA family.</text>
</comment>
<dbReference type="AlphaFoldDB" id="A0A1I5HXH5"/>